<dbReference type="Gene3D" id="2.60.40.290">
    <property type="match status" value="1"/>
</dbReference>
<dbReference type="Pfam" id="PF02838">
    <property type="entry name" value="Glyco_hydro_20b"/>
    <property type="match status" value="1"/>
</dbReference>
<evidence type="ECO:0000259" key="9">
    <source>
        <dbReference type="SMART" id="SM01081"/>
    </source>
</evidence>
<comment type="caution">
    <text evidence="10">The sequence shown here is derived from an EMBL/GenBank/DDBJ whole genome shotgun (WGS) entry which is preliminary data.</text>
</comment>
<keyword evidence="11" id="KW-1185">Reference proteome</keyword>
<dbReference type="EMBL" id="JAKGAS010000006">
    <property type="protein sequence ID" value="MCF2948937.1"/>
    <property type="molecule type" value="Genomic_DNA"/>
</dbReference>
<evidence type="ECO:0000256" key="5">
    <source>
        <dbReference type="ARBA" id="ARBA00023295"/>
    </source>
</evidence>
<dbReference type="SUPFAM" id="SSF55545">
    <property type="entry name" value="beta-N-acetylhexosaminidase-like domain"/>
    <property type="match status" value="1"/>
</dbReference>
<dbReference type="PANTHER" id="PTHR22600:SF57">
    <property type="entry name" value="BETA-N-ACETYLHEXOSAMINIDASE"/>
    <property type="match status" value="1"/>
</dbReference>
<evidence type="ECO:0000313" key="10">
    <source>
        <dbReference type="EMBL" id="MCF2948937.1"/>
    </source>
</evidence>
<feature type="signal peptide" evidence="8">
    <location>
        <begin position="1"/>
        <end position="20"/>
    </location>
</feature>
<gene>
    <name evidence="10" type="ORF">L0668_12520</name>
</gene>
<evidence type="ECO:0000256" key="8">
    <source>
        <dbReference type="SAM" id="SignalP"/>
    </source>
</evidence>
<dbReference type="InterPro" id="IPR012291">
    <property type="entry name" value="CBM2_carb-bd_dom_sf"/>
</dbReference>
<evidence type="ECO:0000256" key="6">
    <source>
        <dbReference type="ARBA" id="ARBA00030512"/>
    </source>
</evidence>
<proteinExistence type="inferred from homology"/>
<feature type="domain" description="Chitobiase/beta-hexosaminidases N-terminal" evidence="9">
    <location>
        <begin position="34"/>
        <end position="196"/>
    </location>
</feature>
<dbReference type="InterPro" id="IPR014756">
    <property type="entry name" value="Ig_E-set"/>
</dbReference>
<dbReference type="Gene3D" id="3.30.379.10">
    <property type="entry name" value="Chitobiase/beta-hexosaminidase domain 2-like"/>
    <property type="match status" value="1"/>
</dbReference>
<dbReference type="Pfam" id="PF00728">
    <property type="entry name" value="Glyco_hydro_20"/>
    <property type="match status" value="1"/>
</dbReference>
<keyword evidence="5" id="KW-0326">Glycosidase</keyword>
<dbReference type="InterPro" id="IPR013783">
    <property type="entry name" value="Ig-like_fold"/>
</dbReference>
<accession>A0ABS9DAA4</accession>
<feature type="chain" id="PRO_5045758662" description="beta-N-acetylhexosaminidase" evidence="8">
    <location>
        <begin position="21"/>
        <end position="863"/>
    </location>
</feature>
<evidence type="ECO:0000256" key="1">
    <source>
        <dbReference type="ARBA" id="ARBA00001231"/>
    </source>
</evidence>
<evidence type="ECO:0000256" key="7">
    <source>
        <dbReference type="ARBA" id="ARBA00033000"/>
    </source>
</evidence>
<dbReference type="SUPFAM" id="SSF51445">
    <property type="entry name" value="(Trans)glycosidases"/>
    <property type="match status" value="1"/>
</dbReference>
<dbReference type="InterPro" id="IPR029018">
    <property type="entry name" value="Hex-like_dom2"/>
</dbReference>
<dbReference type="RefSeq" id="WP_235312976.1">
    <property type="nucleotide sequence ID" value="NZ_JAKGAS010000006.1"/>
</dbReference>
<keyword evidence="4" id="KW-0378">Hydrolase</keyword>
<dbReference type="InterPro" id="IPR004866">
    <property type="entry name" value="CHB/HEX_N_dom"/>
</dbReference>
<sequence>MKVLLMFSLLFCLTACFSQKTDINLAQNITDNAQKMAVNYQVVSNTQAKNCDAEMAEGNCYIAQLNLRFAADLPAQGWHIYFSHLSPIQEVTSEEFVIEHLNGDLHKLSSKKSIEAGKNYQIKIKAGFWSVSKSDVLPNYFFVYNNDNQTAIIKSTQEQLVADSVLPIIPHAGEMSLPEQFKRNIEDNSVLATAEFNFERNQTIFSELNSTTNQQLVIPSILNKQVTDNTLDISAGLAVSEQSLVDFSSAFALLKNTGIQIKSQKADTDLVNLNIDLVTSLNQTPNEAEANQEISKQAYQLHISNQNIQIKSTSYTGAFYALMSLKQLVENNALPVGQFNDSPRYEFRGVHLDVARNFRSVNFVKQLIQNMAQWKLNKLHLHLADDEGWRLAIQDLPELTQVGGFRCFDPTETQCLMPQLGSGPNRSNPNNGFYSQQDYRELVQYAAAHHVEIIPSLDMPGHSRSSIKSMEARYQRLVKQERYEQAKQYLLTDFDDKSQYSSVQHYNDNTLNPCLSSTYTFVDKVLSNLIQQHKDAGVPLTRYHLGADETAGAWHDSPVCHEFIAQNKDIENVEQLGGYFITRVAQLIQDKGIIAGGWSDGMREFQPDVNQPMQVNVWDLLMWQGHLAAEKFQQQGWRTILSYPDVLYFDFPYAVDPNEHGYYWATRATDSYKVFQFMPDNAQDNAKLWVDRMGNQYTPDPSTSNSPIHFEGIQTHLWSEIIRHDSVAEYMYYPRLISFAEKAWVKPDWETQSVALSTQALTGKINANWYAFSKNLVNKQLPNLITQNQNFRLPPPGAQIKKAELHMNHIFGEGVQLEYQQTPNQWQTYIQPIKVKPIVKIRAKLTNTNSADKPRYSAVIELK</sequence>
<dbReference type="InterPro" id="IPR004867">
    <property type="entry name" value="CHB_C_dom"/>
</dbReference>
<evidence type="ECO:0000256" key="4">
    <source>
        <dbReference type="ARBA" id="ARBA00022801"/>
    </source>
</evidence>
<keyword evidence="8" id="KW-0732">Signal</keyword>
<evidence type="ECO:0000256" key="3">
    <source>
        <dbReference type="ARBA" id="ARBA00012663"/>
    </source>
</evidence>
<dbReference type="SUPFAM" id="SSF81296">
    <property type="entry name" value="E set domains"/>
    <property type="match status" value="1"/>
</dbReference>
<dbReference type="InterPro" id="IPR025705">
    <property type="entry name" value="Beta_hexosaminidase_sua/sub"/>
</dbReference>
<comment type="catalytic activity">
    <reaction evidence="1">
        <text>Hydrolysis of terminal non-reducing N-acetyl-D-hexosamine residues in N-acetyl-beta-D-hexosaminides.</text>
        <dbReference type="EC" id="3.2.1.52"/>
    </reaction>
</comment>
<dbReference type="InterPro" id="IPR008965">
    <property type="entry name" value="CBM2/CBM3_carb-bd_dom_sf"/>
</dbReference>
<name>A0ABS9DAA4_9ALTE</name>
<dbReference type="InterPro" id="IPR017853">
    <property type="entry name" value="GH"/>
</dbReference>
<dbReference type="Gene3D" id="2.60.40.10">
    <property type="entry name" value="Immunoglobulins"/>
    <property type="match status" value="1"/>
</dbReference>
<comment type="similarity">
    <text evidence="2">Belongs to the glycosyl hydrolase 20 family.</text>
</comment>
<dbReference type="EC" id="3.2.1.52" evidence="3"/>
<dbReference type="PANTHER" id="PTHR22600">
    <property type="entry name" value="BETA-HEXOSAMINIDASE"/>
    <property type="match status" value="1"/>
</dbReference>
<protein>
    <recommendedName>
        <fullName evidence="3">beta-N-acetylhexosaminidase</fullName>
        <ecNumber evidence="3">3.2.1.52</ecNumber>
    </recommendedName>
    <alternativeName>
        <fullName evidence="6">Beta-N-acetylhexosaminidase</fullName>
    </alternativeName>
    <alternativeName>
        <fullName evidence="7">N-acetyl-beta-glucosaminidase</fullName>
    </alternativeName>
</protein>
<evidence type="ECO:0000313" key="11">
    <source>
        <dbReference type="Proteomes" id="UP001521137"/>
    </source>
</evidence>
<dbReference type="Proteomes" id="UP001521137">
    <property type="component" value="Unassembled WGS sequence"/>
</dbReference>
<evidence type="ECO:0000256" key="2">
    <source>
        <dbReference type="ARBA" id="ARBA00006285"/>
    </source>
</evidence>
<organism evidence="10 11">
    <name type="scientific">Paraglaciecola algarum</name>
    <dbReference type="NCBI Taxonomy" id="3050085"/>
    <lineage>
        <taxon>Bacteria</taxon>
        <taxon>Pseudomonadati</taxon>
        <taxon>Pseudomonadota</taxon>
        <taxon>Gammaproteobacteria</taxon>
        <taxon>Alteromonadales</taxon>
        <taxon>Alteromonadaceae</taxon>
        <taxon>Paraglaciecola</taxon>
    </lineage>
</organism>
<reference evidence="10 11" key="1">
    <citation type="submission" date="2022-01" db="EMBL/GenBank/DDBJ databases">
        <title>Paraglaciecola sp. G1-23.</title>
        <authorList>
            <person name="Jin M.S."/>
            <person name="Han D.M."/>
            <person name="Kim H.M."/>
            <person name="Jeon C.O."/>
        </authorList>
    </citation>
    <scope>NUCLEOTIDE SEQUENCE [LARGE SCALE GENOMIC DNA]</scope>
    <source>
        <strain evidence="10 11">G1-23</strain>
    </source>
</reference>
<dbReference type="InterPro" id="IPR015882">
    <property type="entry name" value="HEX_bac_N"/>
</dbReference>
<dbReference type="SMART" id="SM01081">
    <property type="entry name" value="CHB_HEX"/>
    <property type="match status" value="1"/>
</dbReference>
<dbReference type="SUPFAM" id="SSF49384">
    <property type="entry name" value="Carbohydrate-binding domain"/>
    <property type="match status" value="1"/>
</dbReference>
<dbReference type="InterPro" id="IPR015883">
    <property type="entry name" value="Glyco_hydro_20_cat"/>
</dbReference>
<dbReference type="Gene3D" id="3.20.20.80">
    <property type="entry name" value="Glycosidases"/>
    <property type="match status" value="1"/>
</dbReference>
<dbReference type="Pfam" id="PF03174">
    <property type="entry name" value="CHB_HEX_C"/>
    <property type="match status" value="1"/>
</dbReference>
<dbReference type="Pfam" id="PF03173">
    <property type="entry name" value="CHB_HEX"/>
    <property type="match status" value="1"/>
</dbReference>
<dbReference type="PRINTS" id="PR00738">
    <property type="entry name" value="GLHYDRLASE20"/>
</dbReference>